<dbReference type="GO" id="GO:0034237">
    <property type="term" value="F:protein kinase A regulatory subunit binding"/>
    <property type="evidence" value="ECO:0007669"/>
    <property type="project" value="TreeGrafter"/>
</dbReference>
<feature type="region of interest" description="Disordered" evidence="1">
    <location>
        <begin position="394"/>
        <end position="413"/>
    </location>
</feature>
<gene>
    <name evidence="3" type="ORF">MCOR_44076</name>
</gene>
<dbReference type="GO" id="GO:0010738">
    <property type="term" value="P:regulation of protein kinase A signaling"/>
    <property type="evidence" value="ECO:0007669"/>
    <property type="project" value="TreeGrafter"/>
</dbReference>
<dbReference type="InterPro" id="IPR009097">
    <property type="entry name" value="Cyclic_Pdiesterase"/>
</dbReference>
<dbReference type="Pfam" id="PF10469">
    <property type="entry name" value="AKAP7_NLS"/>
    <property type="match status" value="1"/>
</dbReference>
<dbReference type="EMBL" id="CACVKT020007820">
    <property type="protein sequence ID" value="CAC5410927.1"/>
    <property type="molecule type" value="Genomic_DNA"/>
</dbReference>
<dbReference type="GO" id="GO:0005829">
    <property type="term" value="C:cytosol"/>
    <property type="evidence" value="ECO:0007669"/>
    <property type="project" value="TreeGrafter"/>
</dbReference>
<dbReference type="PANTHER" id="PTHR15934">
    <property type="entry name" value="RNA 2',3'-CYCLIC PHOSPHODIESTERASE"/>
    <property type="match status" value="1"/>
</dbReference>
<feature type="compositionally biased region" description="Basic and acidic residues" evidence="1">
    <location>
        <begin position="267"/>
        <end position="285"/>
    </location>
</feature>
<dbReference type="SUPFAM" id="SSF55144">
    <property type="entry name" value="LigT-like"/>
    <property type="match status" value="1"/>
</dbReference>
<dbReference type="InterPro" id="IPR052641">
    <property type="entry name" value="AKAP7_isoform_gamma"/>
</dbReference>
<dbReference type="OrthoDB" id="277832at2759"/>
<feature type="compositionally biased region" description="Basic residues" evidence="1">
    <location>
        <begin position="394"/>
        <end position="404"/>
    </location>
</feature>
<feature type="region of interest" description="Disordered" evidence="1">
    <location>
        <begin position="267"/>
        <end position="297"/>
    </location>
</feature>
<evidence type="ECO:0000259" key="2">
    <source>
        <dbReference type="Pfam" id="PF10469"/>
    </source>
</evidence>
<protein>
    <submittedName>
        <fullName evidence="3">AKAP7</fullName>
    </submittedName>
</protein>
<name>A0A6J8DT75_MYTCO</name>
<feature type="domain" description="A-kinase anchor protein 7-like phosphoesterase" evidence="2">
    <location>
        <begin position="417"/>
        <end position="610"/>
    </location>
</feature>
<dbReference type="Gene3D" id="3.90.1140.10">
    <property type="entry name" value="Cyclic phosphodiesterase"/>
    <property type="match status" value="1"/>
</dbReference>
<accession>A0A6J8DT75</accession>
<evidence type="ECO:0000313" key="4">
    <source>
        <dbReference type="Proteomes" id="UP000507470"/>
    </source>
</evidence>
<organism evidence="3 4">
    <name type="scientific">Mytilus coruscus</name>
    <name type="common">Sea mussel</name>
    <dbReference type="NCBI Taxonomy" id="42192"/>
    <lineage>
        <taxon>Eukaryota</taxon>
        <taxon>Metazoa</taxon>
        <taxon>Spiralia</taxon>
        <taxon>Lophotrochozoa</taxon>
        <taxon>Mollusca</taxon>
        <taxon>Bivalvia</taxon>
        <taxon>Autobranchia</taxon>
        <taxon>Pteriomorphia</taxon>
        <taxon>Mytilida</taxon>
        <taxon>Mytiloidea</taxon>
        <taxon>Mytilidae</taxon>
        <taxon>Mytilinae</taxon>
        <taxon>Mytilus</taxon>
    </lineage>
</organism>
<dbReference type="AlphaFoldDB" id="A0A6J8DT75"/>
<dbReference type="InterPro" id="IPR019510">
    <property type="entry name" value="AKAP7-like_phosphoesterase"/>
</dbReference>
<sequence>MNVKKPPISAIEVRSLPSNAVFRSEKTEVLQSKSPQLSMDGVVNFEVGNSKSENSTANRVNTEFVTKMSHEHNSLLSKWKPITKKKYILPKNLLEKVTSIIQMVYTTNENISFNQVVDIHSETIKLTSSKVVRKTSKNSFDKQVIEKQTKTKPFSKITVKMTDVKEEQASTHSKSKFKRSEVNTQRYTVKGQKTDTKSIKKENVIKNENNRKSVQQGHTVKQNSQSMMTVKRLAVPYKTSLRGMHNKTDKDTETYCLVNVNARDKKRKDLNVENKSENNSTEDKKKKNGKPTSKFNTHVKGHKLNEEKILNKVLLTEHDIDLEKGDNKRMQGNCIKLAKPLESHITDDIEDDFLPMISTDVLQSDTSNEDFGPYNLEDLFKGILDNKYEKWKKRDNRQAKKKARNYHDDKKERRKPPNYFVAIQITNPEIIRGIRDVQTSMCKSNENLKKAMIPIPTLHLTLRVACLENDEEISRMIKALDQCVETFNKDNKEMITLDVKDIESFRNEVVFANLQKDECLSKVIKLSDILEECCQTNDVPPSDGKGFTPHITIAKLTKLPFKLKKKVKKIDPSTYRSYKNNQFGKQLVTCLQLCSMYKPKDRAGYYHVSHLTPMLKYRQYTTYSRENYTIADAAHILVTTVISETILRLNRRCNDALNEKKTCHNDSNGNKPARLNQFNI</sequence>
<proteinExistence type="predicted"/>
<evidence type="ECO:0000256" key="1">
    <source>
        <dbReference type="SAM" id="MobiDB-lite"/>
    </source>
</evidence>
<reference evidence="3 4" key="1">
    <citation type="submission" date="2020-06" db="EMBL/GenBank/DDBJ databases">
        <authorList>
            <person name="Li R."/>
            <person name="Bekaert M."/>
        </authorList>
    </citation>
    <scope>NUCLEOTIDE SEQUENCE [LARGE SCALE GENOMIC DNA]</scope>
    <source>
        <strain evidence="4">wild</strain>
    </source>
</reference>
<keyword evidence="4" id="KW-1185">Reference proteome</keyword>
<dbReference type="Proteomes" id="UP000507470">
    <property type="component" value="Unassembled WGS sequence"/>
</dbReference>
<dbReference type="PANTHER" id="PTHR15934:SF2">
    <property type="entry name" value="A-KINASE ANCHOR PROTEIN 7-LIKE PHOSPHOESTERASE DOMAIN-CONTAINING PROTEIN"/>
    <property type="match status" value="1"/>
</dbReference>
<evidence type="ECO:0000313" key="3">
    <source>
        <dbReference type="EMBL" id="CAC5410927.1"/>
    </source>
</evidence>